<reference evidence="1 2" key="1">
    <citation type="submission" date="2020-04" db="EMBL/GenBank/DDBJ databases">
        <title>MicrobeNet Type strains.</title>
        <authorList>
            <person name="Nicholson A.C."/>
        </authorList>
    </citation>
    <scope>NUCLEOTIDE SEQUENCE [LARGE SCALE GENOMIC DNA]</scope>
    <source>
        <strain evidence="1 2">JCM 3332</strain>
    </source>
</reference>
<dbReference type="Proteomes" id="UP000570678">
    <property type="component" value="Unassembled WGS sequence"/>
</dbReference>
<dbReference type="EMBL" id="JAAXOT010000022">
    <property type="protein sequence ID" value="NKY60373.1"/>
    <property type="molecule type" value="Genomic_DNA"/>
</dbReference>
<evidence type="ECO:0000313" key="1">
    <source>
        <dbReference type="EMBL" id="NKY60373.1"/>
    </source>
</evidence>
<keyword evidence="2" id="KW-1185">Reference proteome</keyword>
<comment type="caution">
    <text evidence="1">The sequence shown here is derived from an EMBL/GenBank/DDBJ whole genome shotgun (WGS) entry which is preliminary data.</text>
</comment>
<accession>A0A846YNM1</accession>
<name>A0A846YNM1_9NOCA</name>
<protein>
    <submittedName>
        <fullName evidence="1">Uncharacterized protein</fullName>
    </submittedName>
</protein>
<dbReference type="RefSeq" id="WP_062979933.1">
    <property type="nucleotide sequence ID" value="NZ_JAAXOT010000022.1"/>
</dbReference>
<gene>
    <name evidence="1" type="ORF">HGA15_30405</name>
</gene>
<organism evidence="1 2">
    <name type="scientific">Nocardia flavorosea</name>
    <dbReference type="NCBI Taxonomy" id="53429"/>
    <lineage>
        <taxon>Bacteria</taxon>
        <taxon>Bacillati</taxon>
        <taxon>Actinomycetota</taxon>
        <taxon>Actinomycetes</taxon>
        <taxon>Mycobacteriales</taxon>
        <taxon>Nocardiaceae</taxon>
        <taxon>Nocardia</taxon>
    </lineage>
</organism>
<proteinExistence type="predicted"/>
<evidence type="ECO:0000313" key="2">
    <source>
        <dbReference type="Proteomes" id="UP000570678"/>
    </source>
</evidence>
<sequence>MSKFARVWDRNFALLYTFEPGEDYSRLPDLGHPLAHAIRSADPDQPVFLTVDDDESGERWSGRLENWRSVVTENRIRGVELSWLEDKSMPLLVWPTPEDYATPGFAPTIEGADWWIEGRRFQEIVRETADDGAIRVTLRPAA</sequence>
<dbReference type="AlphaFoldDB" id="A0A846YNM1"/>